<dbReference type="AlphaFoldDB" id="A0A0H5QFS5"/>
<dbReference type="EMBL" id="CVTF01000141">
    <property type="protein sequence ID" value="CRZ00426.1"/>
    <property type="molecule type" value="Genomic_DNA"/>
</dbReference>
<proteinExistence type="predicted"/>
<evidence type="ECO:0000313" key="2">
    <source>
        <dbReference type="Proteomes" id="UP000182715"/>
    </source>
</evidence>
<accession>A0A0H5QFS5</accession>
<evidence type="ECO:0000313" key="1">
    <source>
        <dbReference type="EMBL" id="CRZ00426.1"/>
    </source>
</evidence>
<protein>
    <submittedName>
        <fullName evidence="1">Uncharacterized protein</fullName>
    </submittedName>
</protein>
<reference evidence="1 2" key="1">
    <citation type="submission" date="2014-11" db="EMBL/GenBank/DDBJ databases">
        <authorList>
            <person name="Diene M.Seydina."/>
        </authorList>
    </citation>
    <scope>NUCLEOTIDE SEQUENCE [LARGE SCALE GENOMIC DNA]</scope>
    <source>
        <strain evidence="1 2">Neisseria meningitidis CHUV</strain>
    </source>
</reference>
<dbReference type="Proteomes" id="UP000182715">
    <property type="component" value="Unassembled WGS sequence"/>
</dbReference>
<name>A0A0H5QFS5_NEIMI</name>
<organism evidence="1 2">
    <name type="scientific">Neisseria meningitidis serogroup B</name>
    <dbReference type="NCBI Taxonomy" id="491"/>
    <lineage>
        <taxon>Bacteria</taxon>
        <taxon>Pseudomonadati</taxon>
        <taxon>Pseudomonadota</taxon>
        <taxon>Betaproteobacteria</taxon>
        <taxon>Neisseriales</taxon>
        <taxon>Neisseriaceae</taxon>
        <taxon>Neisseria</taxon>
    </lineage>
</organism>
<sequence>MSLPSYRQICHKTQSVNFSQYNICGTDRRIRQTETTQIRAAV</sequence>